<evidence type="ECO:0000313" key="8">
    <source>
        <dbReference type="EMBL" id="EME96847.1"/>
    </source>
</evidence>
<dbReference type="Proteomes" id="UP000011740">
    <property type="component" value="Unassembled WGS sequence"/>
</dbReference>
<comment type="similarity">
    <text evidence="2">Belongs to the isochorismate synthase family.</text>
</comment>
<keyword evidence="4" id="KW-0413">Isomerase</keyword>
<reference evidence="8 9" key="1">
    <citation type="journal article" date="2013" name="Genome Announc.">
        <title>Whole-Genome Shotgun Assembly and Analysis of the Genome of Streptomyces mobaraensis DSM 40847, a Strain for Industrial Production of Microbial Transglutaminase.</title>
        <authorList>
            <person name="Yang H."/>
            <person name="He T."/>
            <person name="Wu W."/>
            <person name="Zhu W."/>
            <person name="Lu B."/>
            <person name="Sun W."/>
        </authorList>
    </citation>
    <scope>NUCLEOTIDE SEQUENCE [LARGE SCALE GENOMIC DNA]</scope>
    <source>
        <strain evidence="8 9">DSM 40847</strain>
    </source>
</reference>
<protein>
    <recommendedName>
        <fullName evidence="3">isochorismate synthase</fullName>
        <ecNumber evidence="3">5.4.4.2</ecNumber>
    </recommendedName>
    <alternativeName>
        <fullName evidence="5">Isochorismate mutase</fullName>
    </alternativeName>
</protein>
<evidence type="ECO:0000256" key="6">
    <source>
        <dbReference type="SAM" id="MobiDB-lite"/>
    </source>
</evidence>
<feature type="region of interest" description="Disordered" evidence="6">
    <location>
        <begin position="1"/>
        <end position="54"/>
    </location>
</feature>
<dbReference type="GO" id="GO:0009697">
    <property type="term" value="P:salicylic acid biosynthetic process"/>
    <property type="evidence" value="ECO:0007669"/>
    <property type="project" value="TreeGrafter"/>
</dbReference>
<dbReference type="InterPro" id="IPR004561">
    <property type="entry name" value="IsoChor_synthase"/>
</dbReference>
<comment type="catalytic activity">
    <reaction evidence="1">
        <text>chorismate = isochorismate</text>
        <dbReference type="Rhea" id="RHEA:18985"/>
        <dbReference type="ChEBI" id="CHEBI:29748"/>
        <dbReference type="ChEBI" id="CHEBI:29780"/>
        <dbReference type="EC" id="5.4.4.2"/>
    </reaction>
</comment>
<dbReference type="SUPFAM" id="SSF56322">
    <property type="entry name" value="ADC synthase"/>
    <property type="match status" value="1"/>
</dbReference>
<name>M3ATD1_STRM1</name>
<dbReference type="eggNOG" id="COG1169">
    <property type="taxonomic scope" value="Bacteria"/>
</dbReference>
<organism evidence="8 9">
    <name type="scientific">Streptomyces mobaraensis (strain ATCC 29032 / DSM 40847 / JCM 4168 / NBRC 13819 / NCIMB 11159 / IPCR 16-22)</name>
    <dbReference type="NCBI Taxonomy" id="1223523"/>
    <lineage>
        <taxon>Bacteria</taxon>
        <taxon>Bacillati</taxon>
        <taxon>Actinomycetota</taxon>
        <taxon>Actinomycetes</taxon>
        <taxon>Kitasatosporales</taxon>
        <taxon>Streptomycetaceae</taxon>
        <taxon>Streptomyces</taxon>
    </lineage>
</organism>
<proteinExistence type="inferred from homology"/>
<feature type="domain" description="Chorismate-utilising enzyme C-terminal" evidence="7">
    <location>
        <begin position="175"/>
        <end position="431"/>
    </location>
</feature>
<dbReference type="NCBIfam" id="NF005380">
    <property type="entry name" value="PRK06923.1"/>
    <property type="match status" value="1"/>
</dbReference>
<dbReference type="EC" id="5.4.4.2" evidence="3"/>
<sequence length="443" mass="46671">MTTVQHVTAPPPNEPAGRAGATGAISASPTSRTPSAPPTPLASPKTSRNDAERRGAVEAVGAATELLHAYDPHDTRFFASPTRTLLARGVRAEVPHGDAPLARRVAETLETQRRAGHPTPLVIGSVPFDRSAPAALAVPETVRTAPSPAADPLMALPAVPPPAAEWDVRPEPAPAGYAAAVAEAVRRMKDGEFGKVVLSRTLRLTSSRDLDLPALLDRLARRDPTGYTFAVPSGPGRTLLGASPELLVSKRGGRIVTNPLAGSTPRSADLAEDVRRAAALLESEKDLHEHAMVVDAIRDALAPYCRSLDVPERPTLVRTATMWHLSTTLRAEPADPSVSALELACALHPTPAVCGTPTDTARRVIGELEPFDRGAFTGMVGWGDADGDGEWVVTIRCAEAEPAARRLRLYAGAGVVEQSDPEAETAETGAKFRTFLQAVGVDQ</sequence>
<dbReference type="PANTHER" id="PTHR42839">
    <property type="entry name" value="ISOCHORISMATE SYNTHASE ENTC"/>
    <property type="match status" value="1"/>
</dbReference>
<dbReference type="InterPro" id="IPR005801">
    <property type="entry name" value="ADC_synthase"/>
</dbReference>
<comment type="caution">
    <text evidence="8">The sequence shown here is derived from an EMBL/GenBank/DDBJ whole genome shotgun (WGS) entry which is preliminary data.</text>
</comment>
<dbReference type="Gene3D" id="3.60.120.10">
    <property type="entry name" value="Anthranilate synthase"/>
    <property type="match status" value="1"/>
</dbReference>
<gene>
    <name evidence="8" type="ORF">H340_29439</name>
</gene>
<dbReference type="AlphaFoldDB" id="M3ATD1"/>
<dbReference type="PANTHER" id="PTHR42839:SF2">
    <property type="entry name" value="ISOCHORISMATE SYNTHASE ENTC"/>
    <property type="match status" value="1"/>
</dbReference>
<evidence type="ECO:0000256" key="5">
    <source>
        <dbReference type="ARBA" id="ARBA00041564"/>
    </source>
</evidence>
<evidence type="ECO:0000256" key="1">
    <source>
        <dbReference type="ARBA" id="ARBA00000799"/>
    </source>
</evidence>
<feature type="compositionally biased region" description="Low complexity" evidence="6">
    <location>
        <begin position="24"/>
        <end position="34"/>
    </location>
</feature>
<evidence type="ECO:0000256" key="4">
    <source>
        <dbReference type="ARBA" id="ARBA00023235"/>
    </source>
</evidence>
<dbReference type="STRING" id="1223523.H340_29439"/>
<evidence type="ECO:0000313" key="9">
    <source>
        <dbReference type="Proteomes" id="UP000011740"/>
    </source>
</evidence>
<dbReference type="EMBL" id="AORZ01000165">
    <property type="protein sequence ID" value="EME96847.1"/>
    <property type="molecule type" value="Genomic_DNA"/>
</dbReference>
<dbReference type="Pfam" id="PF00425">
    <property type="entry name" value="Chorismate_bind"/>
    <property type="match status" value="1"/>
</dbReference>
<evidence type="ECO:0000256" key="2">
    <source>
        <dbReference type="ARBA" id="ARBA00005297"/>
    </source>
</evidence>
<evidence type="ECO:0000256" key="3">
    <source>
        <dbReference type="ARBA" id="ARBA00012824"/>
    </source>
</evidence>
<dbReference type="PATRIC" id="fig|1223523.3.peg.5976"/>
<accession>M3ATD1</accession>
<dbReference type="GO" id="GO:0008909">
    <property type="term" value="F:isochorismate synthase activity"/>
    <property type="evidence" value="ECO:0007669"/>
    <property type="project" value="UniProtKB-EC"/>
</dbReference>
<evidence type="ECO:0000259" key="7">
    <source>
        <dbReference type="Pfam" id="PF00425"/>
    </source>
</evidence>
<dbReference type="RefSeq" id="WP_004954199.1">
    <property type="nucleotide sequence ID" value="NZ_AORZ01000165.1"/>
</dbReference>
<dbReference type="InterPro" id="IPR015890">
    <property type="entry name" value="Chorismate_C"/>
</dbReference>
<dbReference type="NCBIfam" id="TIGR00543">
    <property type="entry name" value="isochor_syn"/>
    <property type="match status" value="1"/>
</dbReference>